<keyword evidence="3" id="KW-1185">Reference proteome</keyword>
<gene>
    <name evidence="2" type="ORF">HU200_021956</name>
</gene>
<organism evidence="2 3">
    <name type="scientific">Digitaria exilis</name>
    <dbReference type="NCBI Taxonomy" id="1010633"/>
    <lineage>
        <taxon>Eukaryota</taxon>
        <taxon>Viridiplantae</taxon>
        <taxon>Streptophyta</taxon>
        <taxon>Embryophyta</taxon>
        <taxon>Tracheophyta</taxon>
        <taxon>Spermatophyta</taxon>
        <taxon>Magnoliopsida</taxon>
        <taxon>Liliopsida</taxon>
        <taxon>Poales</taxon>
        <taxon>Poaceae</taxon>
        <taxon>PACMAD clade</taxon>
        <taxon>Panicoideae</taxon>
        <taxon>Panicodae</taxon>
        <taxon>Paniceae</taxon>
        <taxon>Anthephorinae</taxon>
        <taxon>Digitaria</taxon>
    </lineage>
</organism>
<reference evidence="2" key="1">
    <citation type="submission" date="2020-07" db="EMBL/GenBank/DDBJ databases">
        <title>Genome sequence and genetic diversity analysis of an under-domesticated orphan crop, white fonio (Digitaria exilis).</title>
        <authorList>
            <person name="Bennetzen J.L."/>
            <person name="Chen S."/>
            <person name="Ma X."/>
            <person name="Wang X."/>
            <person name="Yssel A.E.J."/>
            <person name="Chaluvadi S.R."/>
            <person name="Johnson M."/>
            <person name="Gangashetty P."/>
            <person name="Hamidou F."/>
            <person name="Sanogo M.D."/>
            <person name="Zwaenepoel A."/>
            <person name="Wallace J."/>
            <person name="Van De Peer Y."/>
            <person name="Van Deynze A."/>
        </authorList>
    </citation>
    <scope>NUCLEOTIDE SEQUENCE</scope>
    <source>
        <tissue evidence="2">Leaves</tissue>
    </source>
</reference>
<dbReference type="Proteomes" id="UP000636709">
    <property type="component" value="Unassembled WGS sequence"/>
</dbReference>
<feature type="compositionally biased region" description="Low complexity" evidence="1">
    <location>
        <begin position="54"/>
        <end position="63"/>
    </location>
</feature>
<feature type="region of interest" description="Disordered" evidence="1">
    <location>
        <begin position="32"/>
        <end position="65"/>
    </location>
</feature>
<dbReference type="OrthoDB" id="691424at2759"/>
<dbReference type="AlphaFoldDB" id="A0A835EYJ9"/>
<evidence type="ECO:0000313" key="3">
    <source>
        <dbReference type="Proteomes" id="UP000636709"/>
    </source>
</evidence>
<evidence type="ECO:0008006" key="4">
    <source>
        <dbReference type="Google" id="ProtNLM"/>
    </source>
</evidence>
<dbReference type="PANTHER" id="PTHR31579">
    <property type="entry name" value="OS03G0796600 PROTEIN"/>
    <property type="match status" value="1"/>
</dbReference>
<evidence type="ECO:0000256" key="1">
    <source>
        <dbReference type="SAM" id="MobiDB-lite"/>
    </source>
</evidence>
<protein>
    <recommendedName>
        <fullName evidence="4">Plant-specific domain TIGR01615 family protein</fullName>
    </recommendedName>
</protein>
<accession>A0A835EYJ9</accession>
<comment type="caution">
    <text evidence="2">The sequence shown here is derived from an EMBL/GenBank/DDBJ whole genome shotgun (WGS) entry which is preliminary data.</text>
</comment>
<feature type="region of interest" description="Disordered" evidence="1">
    <location>
        <begin position="78"/>
        <end position="109"/>
    </location>
</feature>
<dbReference type="Pfam" id="PF04720">
    <property type="entry name" value="PDDEXK_6"/>
    <property type="match status" value="1"/>
</dbReference>
<dbReference type="InterPro" id="IPR006502">
    <property type="entry name" value="PDDEXK-like"/>
</dbReference>
<evidence type="ECO:0000313" key="2">
    <source>
        <dbReference type="EMBL" id="KAF8722828.1"/>
    </source>
</evidence>
<proteinExistence type="predicted"/>
<dbReference type="NCBIfam" id="TIGR01615">
    <property type="entry name" value="A_thal_3542"/>
    <property type="match status" value="1"/>
</dbReference>
<dbReference type="Gramene" id="Dexi9A01G0023360.1">
    <property type="protein sequence ID" value="Dexi9A01G0023360.1:cds"/>
    <property type="gene ID" value="Dexi9A01G0023360"/>
</dbReference>
<dbReference type="EMBL" id="JACEFO010001669">
    <property type="protein sequence ID" value="KAF8722828.1"/>
    <property type="molecule type" value="Genomic_DNA"/>
</dbReference>
<sequence length="407" mass="43982">MRYYAAKNLCFDHAYPFLDTNRGAVQLFKAGPGSQSGCHLRPHADKTATSDATPSYSPRRLPSPASPPFFKTGPLLLVPFPPENSHPKNSTRKKTKKPQPFAAHGNVSGDRRRTRLLPLLIKPAPGRSDRSVHAACAGELLRISPAERLPAAGEKDEAEPSSLCLDGMVRSFIEDGVGTGAEKAGHGGRYCNCFHGGDNSDDEEDEEAAAAASDVAETIKGLVHCATLRERNLLADVAGHVERHRTAGARRRELLRLVASSLRAAGYDAAVCVSRWDKSTSHPAGEHAYIDVLLPAASDRGARERVLVDVDFRSAFEVARPTKAYRSLLQRLPPAFVGKEDRLRLLVAAAADAARASLKKRGLHLPPWRKLEYMRAKWLSPYEREAPPAEEAAAAAGEVDGEGTAAA</sequence>
<dbReference type="PANTHER" id="PTHR31579:SF8">
    <property type="entry name" value="OS10G0417800 PROTEIN"/>
    <property type="match status" value="1"/>
</dbReference>
<name>A0A835EYJ9_9POAL</name>